<keyword evidence="2 5" id="KW-0812">Transmembrane</keyword>
<dbReference type="InterPro" id="IPR018499">
    <property type="entry name" value="Tetraspanin/Peripherin"/>
</dbReference>
<dbReference type="Proteomes" id="UP000887562">
    <property type="component" value="Unplaced"/>
</dbReference>
<dbReference type="Gene3D" id="1.10.1450.10">
    <property type="entry name" value="Tetraspanin"/>
    <property type="match status" value="1"/>
</dbReference>
<sequence>TETDGRLARWRDAWIEDKDATNEEEVSNYQCLSNQIKHGYSIFLLWFKRNVSFIRVFIILGDVITFCIFLWVLVFATYLLTDPAIEKQHIIGIINNDTMPYPPEPEFDIQEYVSKIVAYHREAAVSPFSRAAAIISFFVCFTTLISTIGAAVSHGYSSITILNAVNCQTILAVKCSVFYSNFGTNRMPDFLVAKRKFDRFHSLRRISTQVSNYIVEMLEGTFDQYRSTADKKIHYLWDTIMGMVFVLTKRFHCCGLNNGHDFPEGLPDACCLRTTTGEKFDPYCNLYPGPLNSFFYIGCRKDVQKTIGDVRVQLTISMILLLLLQLWPFLLMTFLLQSGGIVTTFACRSPRHLRGLRDTSQWSASYAEQ</sequence>
<dbReference type="WBParaSite" id="maker-E.canG7_contigs_4565-snap-gene-0.5-mRNA-1">
    <property type="protein sequence ID" value="maker-E.canG7_contigs_4565-snap-gene-0.5-mRNA-1"/>
    <property type="gene ID" value="EcG7_08255"/>
</dbReference>
<dbReference type="Pfam" id="PF00335">
    <property type="entry name" value="Tetraspanin"/>
    <property type="match status" value="1"/>
</dbReference>
<evidence type="ECO:0000256" key="3">
    <source>
        <dbReference type="ARBA" id="ARBA00022989"/>
    </source>
</evidence>
<dbReference type="InterPro" id="IPR008952">
    <property type="entry name" value="Tetraspanin_EC2_sf"/>
</dbReference>
<feature type="transmembrane region" description="Helical" evidence="5">
    <location>
        <begin position="53"/>
        <end position="80"/>
    </location>
</feature>
<feature type="transmembrane region" description="Helical" evidence="5">
    <location>
        <begin position="131"/>
        <end position="152"/>
    </location>
</feature>
<reference evidence="7" key="1">
    <citation type="submission" date="2022-11" db="UniProtKB">
        <authorList>
            <consortium name="WormBaseParasite"/>
        </authorList>
    </citation>
    <scope>IDENTIFICATION</scope>
</reference>
<comment type="subcellular location">
    <subcellularLocation>
        <location evidence="1">Membrane</location>
        <topology evidence="1">Multi-pass membrane protein</topology>
    </subcellularLocation>
</comment>
<protein>
    <submittedName>
        <fullName evidence="7">Tetraspanin</fullName>
    </submittedName>
</protein>
<dbReference type="AlphaFoldDB" id="A0A915EWF4"/>
<accession>A0A915EWF4</accession>
<organism evidence="6 7">
    <name type="scientific">Echinococcus canadensis</name>
    <dbReference type="NCBI Taxonomy" id="519352"/>
    <lineage>
        <taxon>Eukaryota</taxon>
        <taxon>Metazoa</taxon>
        <taxon>Spiralia</taxon>
        <taxon>Lophotrochozoa</taxon>
        <taxon>Platyhelminthes</taxon>
        <taxon>Cestoda</taxon>
        <taxon>Eucestoda</taxon>
        <taxon>Cyclophyllidea</taxon>
        <taxon>Taeniidae</taxon>
        <taxon>Echinococcus</taxon>
        <taxon>Echinococcus canadensis group</taxon>
    </lineage>
</organism>
<keyword evidence="3 5" id="KW-1133">Transmembrane helix</keyword>
<dbReference type="CDD" id="cd03127">
    <property type="entry name" value="tetraspanin_LEL"/>
    <property type="match status" value="1"/>
</dbReference>
<dbReference type="SUPFAM" id="SSF48652">
    <property type="entry name" value="Tetraspanin"/>
    <property type="match status" value="1"/>
</dbReference>
<keyword evidence="6" id="KW-1185">Reference proteome</keyword>
<evidence type="ECO:0000313" key="6">
    <source>
        <dbReference type="Proteomes" id="UP000887562"/>
    </source>
</evidence>
<evidence type="ECO:0000313" key="7">
    <source>
        <dbReference type="WBParaSite" id="maker-E.canG7_contigs_4565-snap-gene-0.5-mRNA-1"/>
    </source>
</evidence>
<dbReference type="GO" id="GO:0016020">
    <property type="term" value="C:membrane"/>
    <property type="evidence" value="ECO:0007669"/>
    <property type="project" value="UniProtKB-SubCell"/>
</dbReference>
<evidence type="ECO:0000256" key="2">
    <source>
        <dbReference type="ARBA" id="ARBA00022692"/>
    </source>
</evidence>
<proteinExistence type="predicted"/>
<evidence type="ECO:0000256" key="5">
    <source>
        <dbReference type="SAM" id="Phobius"/>
    </source>
</evidence>
<name>A0A915EWF4_9CEST</name>
<evidence type="ECO:0000256" key="4">
    <source>
        <dbReference type="ARBA" id="ARBA00023136"/>
    </source>
</evidence>
<keyword evidence="4 5" id="KW-0472">Membrane</keyword>
<evidence type="ECO:0000256" key="1">
    <source>
        <dbReference type="ARBA" id="ARBA00004141"/>
    </source>
</evidence>